<dbReference type="GeneID" id="78115128"/>
<comment type="caution">
    <text evidence="3">The sequence shown here is derived from an EMBL/GenBank/DDBJ whole genome shotgun (WGS) entry which is preliminary data.</text>
</comment>
<sequence>MTQSLRTCPLGMEIEICAIELSERYRFRLNELGFREHERLTVIQKANFGGCVVSHGSERIAVDGATARRILVKPS</sequence>
<reference evidence="3" key="2">
    <citation type="submission" date="2020-01" db="EMBL/GenBank/DDBJ databases">
        <authorList>
            <person name="Campanaro S."/>
        </authorList>
    </citation>
    <scope>NUCLEOTIDE SEQUENCE</scope>
    <source>
        <strain evidence="3">AS01afH2WH_6</strain>
    </source>
</reference>
<feature type="domain" description="Ferrous iron transporter FeoA-like" evidence="2">
    <location>
        <begin position="3"/>
        <end position="74"/>
    </location>
</feature>
<dbReference type="Proteomes" id="UP000767327">
    <property type="component" value="Unassembled WGS sequence"/>
</dbReference>
<dbReference type="AlphaFoldDB" id="A0A971CZ82"/>
<dbReference type="InterPro" id="IPR008988">
    <property type="entry name" value="Transcriptional_repressor_C"/>
</dbReference>
<reference evidence="3" key="1">
    <citation type="journal article" date="2020" name="Biotechnol. Biofuels">
        <title>New insights from the biogas microbiome by comprehensive genome-resolved metagenomics of nearly 1600 species originating from multiple anaerobic digesters.</title>
        <authorList>
            <person name="Campanaro S."/>
            <person name="Treu L."/>
            <person name="Rodriguez-R L.M."/>
            <person name="Kovalovszki A."/>
            <person name="Ziels R.M."/>
            <person name="Maus I."/>
            <person name="Zhu X."/>
            <person name="Kougias P.G."/>
            <person name="Basile A."/>
            <person name="Luo G."/>
            <person name="Schluter A."/>
            <person name="Konstantinidis K.T."/>
            <person name="Angelidaki I."/>
        </authorList>
    </citation>
    <scope>NUCLEOTIDE SEQUENCE</scope>
    <source>
        <strain evidence="3">AS01afH2WH_6</strain>
    </source>
</reference>
<dbReference type="EMBL" id="JAAXZR010000017">
    <property type="protein sequence ID" value="NLT79442.1"/>
    <property type="molecule type" value="Genomic_DNA"/>
</dbReference>
<proteinExistence type="predicted"/>
<dbReference type="Pfam" id="PF04023">
    <property type="entry name" value="FeoA"/>
    <property type="match status" value="1"/>
</dbReference>
<dbReference type="InterPro" id="IPR038157">
    <property type="entry name" value="FeoA_core_dom"/>
</dbReference>
<dbReference type="InterPro" id="IPR007167">
    <property type="entry name" value="Fe-transptr_FeoA-like"/>
</dbReference>
<name>A0A971CZ82_9BIFI</name>
<dbReference type="RefSeq" id="WP_084674709.1">
    <property type="nucleotide sequence ID" value="NZ_CP181270.1"/>
</dbReference>
<dbReference type="SMART" id="SM00899">
    <property type="entry name" value="FeoA"/>
    <property type="match status" value="1"/>
</dbReference>
<evidence type="ECO:0000313" key="3">
    <source>
        <dbReference type="EMBL" id="NLT79442.1"/>
    </source>
</evidence>
<protein>
    <submittedName>
        <fullName evidence="3">Ferrous iron transport protein A</fullName>
    </submittedName>
</protein>
<dbReference type="GO" id="GO:0046914">
    <property type="term" value="F:transition metal ion binding"/>
    <property type="evidence" value="ECO:0007669"/>
    <property type="project" value="InterPro"/>
</dbReference>
<dbReference type="OrthoDB" id="4420166at2"/>
<evidence type="ECO:0000256" key="1">
    <source>
        <dbReference type="ARBA" id="ARBA00023004"/>
    </source>
</evidence>
<gene>
    <name evidence="3" type="ORF">GXW98_04035</name>
</gene>
<dbReference type="Gene3D" id="2.30.30.90">
    <property type="match status" value="1"/>
</dbReference>
<keyword evidence="1" id="KW-0408">Iron</keyword>
<dbReference type="SUPFAM" id="SSF50037">
    <property type="entry name" value="C-terminal domain of transcriptional repressors"/>
    <property type="match status" value="1"/>
</dbReference>
<organism evidence="3 4">
    <name type="scientific">Bifidobacterium crudilactis</name>
    <dbReference type="NCBI Taxonomy" id="327277"/>
    <lineage>
        <taxon>Bacteria</taxon>
        <taxon>Bacillati</taxon>
        <taxon>Actinomycetota</taxon>
        <taxon>Actinomycetes</taxon>
        <taxon>Bifidobacteriales</taxon>
        <taxon>Bifidobacteriaceae</taxon>
        <taxon>Bifidobacterium</taxon>
    </lineage>
</organism>
<accession>A0A971CZ82</accession>
<evidence type="ECO:0000259" key="2">
    <source>
        <dbReference type="SMART" id="SM00899"/>
    </source>
</evidence>
<evidence type="ECO:0000313" key="4">
    <source>
        <dbReference type="Proteomes" id="UP000767327"/>
    </source>
</evidence>